<evidence type="ECO:0000256" key="10">
    <source>
        <dbReference type="HAMAP-Rule" id="MF_00202"/>
    </source>
</evidence>
<dbReference type="GO" id="GO:0050992">
    <property type="term" value="P:dimethylallyl diphosphate biosynthetic process"/>
    <property type="evidence" value="ECO:0007669"/>
    <property type="project" value="UniProtKB-UniRule"/>
</dbReference>
<dbReference type="Pfam" id="PF00293">
    <property type="entry name" value="NUDIX"/>
    <property type="match status" value="1"/>
</dbReference>
<keyword evidence="6 10" id="KW-0460">Magnesium</keyword>
<dbReference type="InterPro" id="IPR000086">
    <property type="entry name" value="NUDIX_hydrolase_dom"/>
</dbReference>
<feature type="active site" evidence="10">
    <location>
        <position position="151"/>
    </location>
</feature>
<dbReference type="CDD" id="cd02885">
    <property type="entry name" value="NUDIX_IPP_Isomerase"/>
    <property type="match status" value="1"/>
</dbReference>
<evidence type="ECO:0000256" key="7">
    <source>
        <dbReference type="ARBA" id="ARBA00023211"/>
    </source>
</evidence>
<dbReference type="STRING" id="134849.SAMN05443668_102624"/>
<dbReference type="PANTHER" id="PTHR10885">
    <property type="entry name" value="ISOPENTENYL-DIPHOSPHATE DELTA-ISOMERASE"/>
    <property type="match status" value="1"/>
</dbReference>
<name>A0A1M7NGW7_9ACTN</name>
<reference evidence="13 14" key="1">
    <citation type="submission" date="2016-11" db="EMBL/GenBank/DDBJ databases">
        <authorList>
            <person name="Jaros S."/>
            <person name="Januszkiewicz K."/>
            <person name="Wedrychowicz H."/>
        </authorList>
    </citation>
    <scope>NUCLEOTIDE SEQUENCE [LARGE SCALE GENOMIC DNA]</scope>
    <source>
        <strain evidence="13 14">DSM 46144</strain>
    </source>
</reference>
<dbReference type="InterPro" id="IPR015797">
    <property type="entry name" value="NUDIX_hydrolase-like_dom_sf"/>
</dbReference>
<feature type="binding site" evidence="10">
    <location>
        <position position="121"/>
    </location>
    <ligand>
        <name>Mg(2+)</name>
        <dbReference type="ChEBI" id="CHEBI:18420"/>
    </ligand>
</feature>
<evidence type="ECO:0000259" key="12">
    <source>
        <dbReference type="PROSITE" id="PS51462"/>
    </source>
</evidence>
<gene>
    <name evidence="10" type="primary">idi</name>
    <name evidence="13" type="ORF">SAMN05443668_102624</name>
</gene>
<comment type="cofactor">
    <cofactor evidence="10">
        <name>Mn(2+)</name>
        <dbReference type="ChEBI" id="CHEBI:29035"/>
    </cofactor>
    <text evidence="10">Binds 1 Mn(2+) ion per subunit.</text>
</comment>
<keyword evidence="9 10" id="KW-0413">Isomerase</keyword>
<evidence type="ECO:0000256" key="2">
    <source>
        <dbReference type="ARBA" id="ARBA00007579"/>
    </source>
</evidence>
<dbReference type="HAMAP" id="MF_00202">
    <property type="entry name" value="Idi"/>
    <property type="match status" value="1"/>
</dbReference>
<dbReference type="InterPro" id="IPR056375">
    <property type="entry name" value="Idi_bact"/>
</dbReference>
<dbReference type="AlphaFoldDB" id="A0A1M7NGW7"/>
<dbReference type="SUPFAM" id="SSF55811">
    <property type="entry name" value="Nudix"/>
    <property type="match status" value="1"/>
</dbReference>
<feature type="compositionally biased region" description="Basic and acidic residues" evidence="11">
    <location>
        <begin position="1"/>
        <end position="10"/>
    </location>
</feature>
<evidence type="ECO:0000256" key="11">
    <source>
        <dbReference type="SAM" id="MobiDB-lite"/>
    </source>
</evidence>
<dbReference type="EC" id="5.3.3.2" evidence="3 10"/>
<evidence type="ECO:0000256" key="3">
    <source>
        <dbReference type="ARBA" id="ARBA00012057"/>
    </source>
</evidence>
<accession>A0A1M7NGW7</accession>
<evidence type="ECO:0000313" key="14">
    <source>
        <dbReference type="Proteomes" id="UP000184440"/>
    </source>
</evidence>
<dbReference type="Proteomes" id="UP000184440">
    <property type="component" value="Unassembled WGS sequence"/>
</dbReference>
<feature type="region of interest" description="Disordered" evidence="11">
    <location>
        <begin position="1"/>
        <end position="28"/>
    </location>
</feature>
<dbReference type="PANTHER" id="PTHR10885:SF0">
    <property type="entry name" value="ISOPENTENYL-DIPHOSPHATE DELTA-ISOMERASE"/>
    <property type="match status" value="1"/>
</dbReference>
<comment type="similarity">
    <text evidence="2 10">Belongs to the IPP isomerase type 1 family.</text>
</comment>
<dbReference type="GO" id="GO:0004452">
    <property type="term" value="F:isopentenyl-diphosphate delta-isomerase activity"/>
    <property type="evidence" value="ECO:0007669"/>
    <property type="project" value="UniProtKB-UniRule"/>
</dbReference>
<feature type="binding site" evidence="10">
    <location>
        <position position="59"/>
    </location>
    <ligand>
        <name>Mn(2+)</name>
        <dbReference type="ChEBI" id="CHEBI:29035"/>
    </ligand>
</feature>
<feature type="binding site" evidence="10">
    <location>
        <position position="66"/>
    </location>
    <ligand>
        <name>Mn(2+)</name>
        <dbReference type="ChEBI" id="CHEBI:29035"/>
    </ligand>
</feature>
<protein>
    <recommendedName>
        <fullName evidence="3 10">Isopentenyl-diphosphate Delta-isomerase</fullName>
        <shortName evidence="10">IPP isomerase</shortName>
        <ecNumber evidence="3 10">5.3.3.2</ecNumber>
    </recommendedName>
    <alternativeName>
        <fullName evidence="10">IPP:DMAPP isomerase</fullName>
    </alternativeName>
    <alternativeName>
        <fullName evidence="10">Isopentenyl pyrophosphate isomerase</fullName>
    </alternativeName>
</protein>
<dbReference type="GO" id="GO:0008299">
    <property type="term" value="P:isoprenoid biosynthetic process"/>
    <property type="evidence" value="ECO:0007669"/>
    <property type="project" value="UniProtKB-UniRule"/>
</dbReference>
<dbReference type="UniPathway" id="UPA00059">
    <property type="reaction ID" value="UER00104"/>
</dbReference>
<comment type="catalytic activity">
    <reaction evidence="10">
        <text>isopentenyl diphosphate = dimethylallyl diphosphate</text>
        <dbReference type="Rhea" id="RHEA:23284"/>
        <dbReference type="ChEBI" id="CHEBI:57623"/>
        <dbReference type="ChEBI" id="CHEBI:128769"/>
        <dbReference type="EC" id="5.3.3.2"/>
    </reaction>
</comment>
<feature type="binding site" evidence="10">
    <location>
        <position position="149"/>
    </location>
    <ligand>
        <name>Mn(2+)</name>
        <dbReference type="ChEBI" id="CHEBI:29035"/>
    </ligand>
</feature>
<evidence type="ECO:0000256" key="4">
    <source>
        <dbReference type="ARBA" id="ARBA00022490"/>
    </source>
</evidence>
<evidence type="ECO:0000256" key="6">
    <source>
        <dbReference type="ARBA" id="ARBA00022842"/>
    </source>
</evidence>
<comment type="subcellular location">
    <subcellularLocation>
        <location evidence="10">Cytoplasm</location>
    </subcellularLocation>
</comment>
<dbReference type="GO" id="GO:0046872">
    <property type="term" value="F:metal ion binding"/>
    <property type="evidence" value="ECO:0007669"/>
    <property type="project" value="UniProtKB-KW"/>
</dbReference>
<dbReference type="NCBIfam" id="NF002995">
    <property type="entry name" value="PRK03759.1"/>
    <property type="match status" value="1"/>
</dbReference>
<evidence type="ECO:0000313" key="13">
    <source>
        <dbReference type="EMBL" id="SHN02984.1"/>
    </source>
</evidence>
<feature type="domain" description="Nudix hydrolase" evidence="12">
    <location>
        <begin position="64"/>
        <end position="201"/>
    </location>
</feature>
<dbReference type="NCBIfam" id="TIGR02150">
    <property type="entry name" value="IPP_isom_1"/>
    <property type="match status" value="1"/>
</dbReference>
<evidence type="ECO:0000256" key="9">
    <source>
        <dbReference type="ARBA" id="ARBA00023235"/>
    </source>
</evidence>
<evidence type="ECO:0000256" key="5">
    <source>
        <dbReference type="ARBA" id="ARBA00022723"/>
    </source>
</evidence>
<feature type="binding site" evidence="10">
    <location>
        <position position="151"/>
    </location>
    <ligand>
        <name>Mn(2+)</name>
        <dbReference type="ChEBI" id="CHEBI:29035"/>
    </ligand>
</feature>
<evidence type="ECO:0000256" key="1">
    <source>
        <dbReference type="ARBA" id="ARBA00004826"/>
    </source>
</evidence>
<dbReference type="PROSITE" id="PS51462">
    <property type="entry name" value="NUDIX"/>
    <property type="match status" value="1"/>
</dbReference>
<comment type="pathway">
    <text evidence="1 10">Isoprenoid biosynthesis; dimethylallyl diphosphate biosynthesis; dimethylallyl diphosphate from isopentenyl diphosphate: step 1/1.</text>
</comment>
<feature type="binding site" evidence="10">
    <location>
        <position position="103"/>
    </location>
    <ligand>
        <name>Mn(2+)</name>
        <dbReference type="ChEBI" id="CHEBI:29035"/>
    </ligand>
</feature>
<comment type="cofactor">
    <cofactor evidence="10">
        <name>Mg(2+)</name>
        <dbReference type="ChEBI" id="CHEBI:18420"/>
    </cofactor>
    <text evidence="10">Binds 1 Mg(2+) ion per subunit. The magnesium ion binds only when substrate is bound.</text>
</comment>
<evidence type="ECO:0000256" key="8">
    <source>
        <dbReference type="ARBA" id="ARBA00023229"/>
    </source>
</evidence>
<keyword evidence="4 10" id="KW-0963">Cytoplasm</keyword>
<keyword evidence="14" id="KW-1185">Reference proteome</keyword>
<proteinExistence type="inferred from homology"/>
<keyword evidence="8 10" id="KW-0414">Isoprene biosynthesis</keyword>
<dbReference type="Gene3D" id="3.90.79.10">
    <property type="entry name" value="Nucleoside Triphosphate Pyrophosphohydrolase"/>
    <property type="match status" value="1"/>
</dbReference>
<keyword evidence="7 10" id="KW-0464">Manganese</keyword>
<dbReference type="GO" id="GO:0005737">
    <property type="term" value="C:cytoplasm"/>
    <property type="evidence" value="ECO:0007669"/>
    <property type="project" value="UniProtKB-SubCell"/>
</dbReference>
<organism evidence="13 14">
    <name type="scientific">Cryptosporangium aurantiacum</name>
    <dbReference type="NCBI Taxonomy" id="134849"/>
    <lineage>
        <taxon>Bacteria</taxon>
        <taxon>Bacillati</taxon>
        <taxon>Actinomycetota</taxon>
        <taxon>Actinomycetes</taxon>
        <taxon>Cryptosporangiales</taxon>
        <taxon>Cryptosporangiaceae</taxon>
        <taxon>Cryptosporangium</taxon>
    </lineage>
</organism>
<keyword evidence="5 10" id="KW-0479">Metal-binding</keyword>
<dbReference type="EMBL" id="FRCS01000002">
    <property type="protein sequence ID" value="SHN02984.1"/>
    <property type="molecule type" value="Genomic_DNA"/>
</dbReference>
<sequence length="221" mass="24403">MFADTDRADSDALACEQPHTGDRPVGPLISPVQVTDDELIVLLDDAGRPIGTAPKLASHHRDTPLHAAFSSYVFDRDGRFLLTRRALTKKTWPGVWTNSCCGHPAPAEEPVAAVRRRLRHELGLAVEIAEIVPLLPDFRYRAELDGIVENEICPVFGVRVDAEPVPNPDEVEEYRWVDWTRFTADALAGHAEVGLSPWSLLQLAELEKHPAVDALRLGPAQ</sequence>
<feature type="active site" evidence="10">
    <location>
        <position position="101"/>
    </location>
</feature>
<comment type="function">
    <text evidence="10">Catalyzes the 1,3-allylic rearrangement of the homoallylic substrate isopentenyl (IPP) to its highly electrophilic allylic isomer, dimethylallyl diphosphate (DMAPP).</text>
</comment>
<dbReference type="InterPro" id="IPR011876">
    <property type="entry name" value="IsopentenylPP_isomerase_typ1"/>
</dbReference>